<protein>
    <recommendedName>
        <fullName evidence="2">Ice-binding protein C-terminal domain-containing protein</fullName>
    </recommendedName>
</protein>
<evidence type="ECO:0000313" key="3">
    <source>
        <dbReference type="EMBL" id="SPD74962.1"/>
    </source>
</evidence>
<dbReference type="Pfam" id="PF07589">
    <property type="entry name" value="PEP-CTERM"/>
    <property type="match status" value="1"/>
</dbReference>
<gene>
    <name evidence="3" type="ORF">PITCH_A390059</name>
</gene>
<keyword evidence="1" id="KW-0732">Signal</keyword>
<evidence type="ECO:0000256" key="1">
    <source>
        <dbReference type="SAM" id="SignalP"/>
    </source>
</evidence>
<sequence>MKTNLLRKVAFFMLAAVISYAAGNKAALAYNMLQLDIGGGVYNNVDQTIYSTGDSFTLYALLDTTKASSTDLNATYYIAAAVSPQVSSPSVLGSFIFDNTTYNVTSDMVYGVPPVELDNTAAFDPCDLPTHGIYETYFREFKFNFDQNNRAVAYDSQDDPGGLDSDPNGTFLYASFAVDVSGLSDLYSMHFDLYSEKYKNGDTDINQKAPFSHDANSGAPVPEPATMLLMGIGLGGLVVARRRKAGKN</sequence>
<feature type="chain" id="PRO_5019329118" description="Ice-binding protein C-terminal domain-containing protein" evidence="1">
    <location>
        <begin position="22"/>
        <end position="248"/>
    </location>
</feature>
<organism evidence="3">
    <name type="scientific">uncultured Desulfobacterium sp</name>
    <dbReference type="NCBI Taxonomy" id="201089"/>
    <lineage>
        <taxon>Bacteria</taxon>
        <taxon>Pseudomonadati</taxon>
        <taxon>Thermodesulfobacteriota</taxon>
        <taxon>Desulfobacteria</taxon>
        <taxon>Desulfobacterales</taxon>
        <taxon>Desulfobacteriaceae</taxon>
        <taxon>Desulfobacterium</taxon>
        <taxon>environmental samples</taxon>
    </lineage>
</organism>
<feature type="signal peptide" evidence="1">
    <location>
        <begin position="1"/>
        <end position="21"/>
    </location>
</feature>
<name>A0A445N016_9BACT</name>
<dbReference type="EMBL" id="OJIN01000180">
    <property type="protein sequence ID" value="SPD74962.1"/>
    <property type="molecule type" value="Genomic_DNA"/>
</dbReference>
<feature type="domain" description="Ice-binding protein C-terminal" evidence="2">
    <location>
        <begin position="220"/>
        <end position="243"/>
    </location>
</feature>
<accession>A0A445N016</accession>
<reference evidence="3" key="1">
    <citation type="submission" date="2018-01" db="EMBL/GenBank/DDBJ databases">
        <authorList>
            <person name="Regsiter A."/>
            <person name="William W."/>
        </authorList>
    </citation>
    <scope>NUCLEOTIDE SEQUENCE</scope>
    <source>
        <strain evidence="3">TRIP AH-1</strain>
    </source>
</reference>
<dbReference type="AlphaFoldDB" id="A0A445N016"/>
<evidence type="ECO:0000259" key="2">
    <source>
        <dbReference type="Pfam" id="PF07589"/>
    </source>
</evidence>
<dbReference type="NCBIfam" id="TIGR02595">
    <property type="entry name" value="PEP_CTERM"/>
    <property type="match status" value="1"/>
</dbReference>
<dbReference type="InterPro" id="IPR013424">
    <property type="entry name" value="Ice-binding_C"/>
</dbReference>
<dbReference type="NCBIfam" id="NF038141">
    <property type="entry name" value="choice_anch_N"/>
    <property type="match status" value="1"/>
</dbReference>
<proteinExistence type="predicted"/>